<dbReference type="HAMAP" id="MF_01357">
    <property type="entry name" value="NDH1_NuoC"/>
    <property type="match status" value="1"/>
</dbReference>
<accession>A0ABT6YAT9</accession>
<dbReference type="NCBIfam" id="TIGR01961">
    <property type="entry name" value="NuoC_fam"/>
    <property type="match status" value="1"/>
</dbReference>
<dbReference type="RefSeq" id="WP_283345326.1">
    <property type="nucleotide sequence ID" value="NZ_JASHIF010000012.1"/>
</dbReference>
<dbReference type="Gene3D" id="3.30.460.80">
    <property type="entry name" value="NADH:ubiquinone oxidoreductase, 30kDa subunit"/>
    <property type="match status" value="1"/>
</dbReference>
<feature type="domain" description="NADH:ubiquinone oxidoreductase 30kDa subunit" evidence="6">
    <location>
        <begin position="28"/>
        <end position="154"/>
    </location>
</feature>
<dbReference type="EMBL" id="JASHIF010000012">
    <property type="protein sequence ID" value="MDI9860707.1"/>
    <property type="molecule type" value="Genomic_DNA"/>
</dbReference>
<keyword evidence="8" id="KW-1185">Reference proteome</keyword>
<evidence type="ECO:0000256" key="4">
    <source>
        <dbReference type="RuleBase" id="RU003456"/>
    </source>
</evidence>
<sequence>MTFDQINDLIVSELGSDIILGKDHQCLHITTDKIAVVAKFLFENENCYFDMLSCITALDNGVEKATMEVIYNLYSIPYEHKMMLKVIVPRNAKDEPAPSVPTLSHIWRTADWHEREAFDLVGIRFEGHPDLRRILLPEDWDGHPLRKDYQAQEYYHGIQVKY</sequence>
<name>A0ABT6YAT9_9BACT</name>
<keyword evidence="2 3" id="KW-0813">Transport</keyword>
<gene>
    <name evidence="3" type="primary">nuoC</name>
    <name evidence="7" type="ORF">QM524_15935</name>
</gene>
<comment type="subcellular location">
    <subcellularLocation>
        <location evidence="3">Cell membrane</location>
        <topology evidence="3">Peripheral membrane protein</topology>
        <orientation evidence="3">Cytoplasmic side</orientation>
    </subcellularLocation>
</comment>
<evidence type="ECO:0000256" key="3">
    <source>
        <dbReference type="HAMAP-Rule" id="MF_01357"/>
    </source>
</evidence>
<evidence type="ECO:0000256" key="5">
    <source>
        <dbReference type="RuleBase" id="RU003582"/>
    </source>
</evidence>
<dbReference type="PANTHER" id="PTHR10884:SF14">
    <property type="entry name" value="NADH DEHYDROGENASE [UBIQUINONE] IRON-SULFUR PROTEIN 3, MITOCHONDRIAL"/>
    <property type="match status" value="1"/>
</dbReference>
<keyword evidence="3" id="KW-1003">Cell membrane</keyword>
<comment type="subunit">
    <text evidence="3">NDH-1 is composed of 14 different subunits. Subunits NuoB, C, D, E, F, and G constitute the peripheral sector of the complex.</text>
</comment>
<dbReference type="InterPro" id="IPR037232">
    <property type="entry name" value="NADH_quin_OxRdtase_su_C/D-like"/>
</dbReference>
<evidence type="ECO:0000313" key="7">
    <source>
        <dbReference type="EMBL" id="MDI9860707.1"/>
    </source>
</evidence>
<dbReference type="PANTHER" id="PTHR10884">
    <property type="entry name" value="NADH DEHYDROGENASE UBIQUINONE IRON-SULFUR PROTEIN 3"/>
    <property type="match status" value="1"/>
</dbReference>
<dbReference type="InterPro" id="IPR020396">
    <property type="entry name" value="NADH_UbQ_OxRdtase_CS"/>
</dbReference>
<dbReference type="SUPFAM" id="SSF143243">
    <property type="entry name" value="Nqo5-like"/>
    <property type="match status" value="1"/>
</dbReference>
<evidence type="ECO:0000256" key="1">
    <source>
        <dbReference type="ARBA" id="ARBA00007569"/>
    </source>
</evidence>
<reference evidence="7 8" key="1">
    <citation type="submission" date="2023-05" db="EMBL/GenBank/DDBJ databases">
        <title>Novel species of genus Flectobacillus isolated from stream in China.</title>
        <authorList>
            <person name="Lu H."/>
        </authorList>
    </citation>
    <scope>NUCLEOTIDE SEQUENCE [LARGE SCALE GENOMIC DNA]</scope>
    <source>
        <strain evidence="7 8">KCTC 42575</strain>
    </source>
</reference>
<organism evidence="7 8">
    <name type="scientific">Flectobacillus roseus</name>
    <dbReference type="NCBI Taxonomy" id="502259"/>
    <lineage>
        <taxon>Bacteria</taxon>
        <taxon>Pseudomonadati</taxon>
        <taxon>Bacteroidota</taxon>
        <taxon>Cytophagia</taxon>
        <taxon>Cytophagales</taxon>
        <taxon>Flectobacillaceae</taxon>
        <taxon>Flectobacillus</taxon>
    </lineage>
</organism>
<keyword evidence="3" id="KW-0472">Membrane</keyword>
<evidence type="ECO:0000313" key="8">
    <source>
        <dbReference type="Proteomes" id="UP001236507"/>
    </source>
</evidence>
<comment type="catalytic activity">
    <reaction evidence="3 5">
        <text>a quinone + NADH + 5 H(+)(in) = a quinol + NAD(+) + 4 H(+)(out)</text>
        <dbReference type="Rhea" id="RHEA:57888"/>
        <dbReference type="ChEBI" id="CHEBI:15378"/>
        <dbReference type="ChEBI" id="CHEBI:24646"/>
        <dbReference type="ChEBI" id="CHEBI:57540"/>
        <dbReference type="ChEBI" id="CHEBI:57945"/>
        <dbReference type="ChEBI" id="CHEBI:132124"/>
    </reaction>
</comment>
<dbReference type="InterPro" id="IPR001268">
    <property type="entry name" value="NADH_UbQ_OxRdtase_30kDa_su"/>
</dbReference>
<keyword evidence="3 4" id="KW-1278">Translocase</keyword>
<keyword evidence="3 4" id="KW-0520">NAD</keyword>
<keyword evidence="3 5" id="KW-0874">Quinone</keyword>
<dbReference type="EC" id="7.1.1.-" evidence="3"/>
<proteinExistence type="inferred from homology"/>
<dbReference type="PROSITE" id="PS00542">
    <property type="entry name" value="COMPLEX1_30K"/>
    <property type="match status" value="1"/>
</dbReference>
<comment type="similarity">
    <text evidence="1 3 4">Belongs to the complex I 30 kDa subunit family.</text>
</comment>
<evidence type="ECO:0000256" key="2">
    <source>
        <dbReference type="ARBA" id="ARBA00022448"/>
    </source>
</evidence>
<protein>
    <recommendedName>
        <fullName evidence="3">NADH-quinone oxidoreductase subunit C</fullName>
        <ecNumber evidence="3">7.1.1.-</ecNumber>
    </recommendedName>
    <alternativeName>
        <fullName evidence="3">NADH dehydrogenase I subunit C</fullName>
    </alternativeName>
    <alternativeName>
        <fullName evidence="3">NDH-1 subunit C</fullName>
    </alternativeName>
</protein>
<dbReference type="InterPro" id="IPR010218">
    <property type="entry name" value="NADH_DH_suC"/>
</dbReference>
<comment type="function">
    <text evidence="3">NDH-1 shuttles electrons from NADH, via FMN and iron-sulfur (Fe-S) centers, to quinones in the respiratory chain. The immediate electron acceptor for the enzyme in this species is believed to be a menaquinone. Couples the redox reaction to proton translocation (for every two electrons transferred, four hydrogen ions are translocated across the cytoplasmic membrane), and thus conserves the redox energy in a proton gradient.</text>
</comment>
<dbReference type="Proteomes" id="UP001236507">
    <property type="component" value="Unassembled WGS sequence"/>
</dbReference>
<dbReference type="Pfam" id="PF00329">
    <property type="entry name" value="Complex1_30kDa"/>
    <property type="match status" value="1"/>
</dbReference>
<evidence type="ECO:0000259" key="6">
    <source>
        <dbReference type="Pfam" id="PF00329"/>
    </source>
</evidence>
<comment type="caution">
    <text evidence="7">The sequence shown here is derived from an EMBL/GenBank/DDBJ whole genome shotgun (WGS) entry which is preliminary data.</text>
</comment>